<dbReference type="SUPFAM" id="SSF141571">
    <property type="entry name" value="Pentapeptide repeat-like"/>
    <property type="match status" value="1"/>
</dbReference>
<protein>
    <submittedName>
        <fullName evidence="1">Pentapeptide repeat protein</fullName>
    </submittedName>
</protein>
<dbReference type="Proteomes" id="UP000662074">
    <property type="component" value="Unassembled WGS sequence"/>
</dbReference>
<dbReference type="EMBL" id="BMDO01000017">
    <property type="protein sequence ID" value="GGI52757.1"/>
    <property type="molecule type" value="Genomic_DNA"/>
</dbReference>
<dbReference type="Gene3D" id="2.160.20.80">
    <property type="entry name" value="E3 ubiquitin-protein ligase SopA"/>
    <property type="match status" value="1"/>
</dbReference>
<comment type="caution">
    <text evidence="1">The sequence shown here is derived from an EMBL/GenBank/DDBJ whole genome shotgun (WGS) entry which is preliminary data.</text>
</comment>
<dbReference type="PANTHER" id="PTHR42999:SF1">
    <property type="entry name" value="PENTAPEPTIDE REPEAT-CONTAINING PROTEIN"/>
    <property type="match status" value="1"/>
</dbReference>
<dbReference type="AlphaFoldDB" id="A0A917JDX6"/>
<accession>A0A917JDX6</accession>
<reference evidence="1" key="2">
    <citation type="submission" date="2020-09" db="EMBL/GenBank/DDBJ databases">
        <authorList>
            <person name="Sun Q."/>
            <person name="Sedlacek I."/>
        </authorList>
    </citation>
    <scope>NUCLEOTIDE SEQUENCE</scope>
    <source>
        <strain evidence="1">CCM 8711</strain>
    </source>
</reference>
<proteinExistence type="predicted"/>
<keyword evidence="2" id="KW-1185">Reference proteome</keyword>
<sequence length="190" mass="21267">MQQLIHENKTFEKVVYTGELIRGREFQDCTFKQCDLSNSEFSGSKFIDCVFEGCNLSMLKVGNTSLQSVTFKDCKILGVNFHECSDFLFSVAFENCIIDFASFSGKKMAKTNFVKCSLKETSFVQTILTGSKFEQCDLSGTLFNRSDLSSVNFATAYNYTIDPEINTMKKAVLSAEGLAGLLLKHQLKIV</sequence>
<dbReference type="InterPro" id="IPR001646">
    <property type="entry name" value="5peptide_repeat"/>
</dbReference>
<dbReference type="PANTHER" id="PTHR42999">
    <property type="entry name" value="ANTIBIOTIC RESISTANCE PROTEIN MCBG"/>
    <property type="match status" value="1"/>
</dbReference>
<dbReference type="InterPro" id="IPR052949">
    <property type="entry name" value="PA_immunity-related"/>
</dbReference>
<reference evidence="1" key="1">
    <citation type="journal article" date="2014" name="Int. J. Syst. Evol. Microbiol.">
        <title>Complete genome sequence of Corynebacterium casei LMG S-19264T (=DSM 44701T), isolated from a smear-ripened cheese.</title>
        <authorList>
            <consortium name="US DOE Joint Genome Institute (JGI-PGF)"/>
            <person name="Walter F."/>
            <person name="Albersmeier A."/>
            <person name="Kalinowski J."/>
            <person name="Ruckert C."/>
        </authorList>
    </citation>
    <scope>NUCLEOTIDE SEQUENCE</scope>
    <source>
        <strain evidence="1">CCM 8711</strain>
    </source>
</reference>
<evidence type="ECO:0000313" key="1">
    <source>
        <dbReference type="EMBL" id="GGI52757.1"/>
    </source>
</evidence>
<gene>
    <name evidence="1" type="ORF">GCM10011425_39690</name>
</gene>
<evidence type="ECO:0000313" key="2">
    <source>
        <dbReference type="Proteomes" id="UP000662074"/>
    </source>
</evidence>
<name>A0A917JDX6_9SPHI</name>
<dbReference type="RefSeq" id="WP_188418889.1">
    <property type="nucleotide sequence ID" value="NZ_BMDO01000017.1"/>
</dbReference>
<organism evidence="1 2">
    <name type="scientific">Mucilaginibacter galii</name>
    <dbReference type="NCBI Taxonomy" id="2005073"/>
    <lineage>
        <taxon>Bacteria</taxon>
        <taxon>Pseudomonadati</taxon>
        <taxon>Bacteroidota</taxon>
        <taxon>Sphingobacteriia</taxon>
        <taxon>Sphingobacteriales</taxon>
        <taxon>Sphingobacteriaceae</taxon>
        <taxon>Mucilaginibacter</taxon>
    </lineage>
</organism>
<dbReference type="Pfam" id="PF13599">
    <property type="entry name" value="Pentapeptide_4"/>
    <property type="match status" value="2"/>
</dbReference>